<accession>A0A7W6FNR8</accession>
<keyword evidence="4 5" id="KW-0472">Membrane</keyword>
<evidence type="ECO:0000256" key="5">
    <source>
        <dbReference type="SAM" id="Phobius"/>
    </source>
</evidence>
<dbReference type="PANTHER" id="PTHR37422:SF13">
    <property type="entry name" value="LIPOPOLYSACCHARIDE BIOSYNTHESIS PROTEIN PA4999-RELATED"/>
    <property type="match status" value="1"/>
</dbReference>
<name>A0A7W6FNR8_9SPHN</name>
<comment type="caution">
    <text evidence="7">The sequence shown here is derived from an EMBL/GenBank/DDBJ whole genome shotgun (WGS) entry which is preliminary data.</text>
</comment>
<evidence type="ECO:0000313" key="8">
    <source>
        <dbReference type="Proteomes" id="UP000571950"/>
    </source>
</evidence>
<feature type="transmembrane region" description="Helical" evidence="5">
    <location>
        <begin position="60"/>
        <end position="80"/>
    </location>
</feature>
<feature type="domain" description="O-antigen ligase-related" evidence="6">
    <location>
        <begin position="239"/>
        <end position="383"/>
    </location>
</feature>
<feature type="transmembrane region" description="Helical" evidence="5">
    <location>
        <begin position="380"/>
        <end position="399"/>
    </location>
</feature>
<evidence type="ECO:0000256" key="3">
    <source>
        <dbReference type="ARBA" id="ARBA00022989"/>
    </source>
</evidence>
<dbReference type="EMBL" id="JACIDT010000002">
    <property type="protein sequence ID" value="MBB3924822.1"/>
    <property type="molecule type" value="Genomic_DNA"/>
</dbReference>
<feature type="transmembrane region" description="Helical" evidence="5">
    <location>
        <begin position="254"/>
        <end position="275"/>
    </location>
</feature>
<reference evidence="7 8" key="1">
    <citation type="submission" date="2020-08" db="EMBL/GenBank/DDBJ databases">
        <title>Genomic Encyclopedia of Type Strains, Phase IV (KMG-IV): sequencing the most valuable type-strain genomes for metagenomic binning, comparative biology and taxonomic classification.</title>
        <authorList>
            <person name="Goeker M."/>
        </authorList>
    </citation>
    <scope>NUCLEOTIDE SEQUENCE [LARGE SCALE GENOMIC DNA]</scope>
    <source>
        <strain evidence="7 8">DSM 26189</strain>
    </source>
</reference>
<organism evidence="7 8">
    <name type="scientific">Sphingobium jiangsuense</name>
    <dbReference type="NCBI Taxonomy" id="870476"/>
    <lineage>
        <taxon>Bacteria</taxon>
        <taxon>Pseudomonadati</taxon>
        <taxon>Pseudomonadota</taxon>
        <taxon>Alphaproteobacteria</taxon>
        <taxon>Sphingomonadales</taxon>
        <taxon>Sphingomonadaceae</taxon>
        <taxon>Sphingobium</taxon>
    </lineage>
</organism>
<gene>
    <name evidence="7" type="ORF">GGR43_000523</name>
</gene>
<evidence type="ECO:0000256" key="4">
    <source>
        <dbReference type="ARBA" id="ARBA00023136"/>
    </source>
</evidence>
<dbReference type="RefSeq" id="WP_188070403.1">
    <property type="nucleotide sequence ID" value="NZ_BSPS01000043.1"/>
</dbReference>
<feature type="transmembrane region" description="Helical" evidence="5">
    <location>
        <begin position="158"/>
        <end position="176"/>
    </location>
</feature>
<feature type="transmembrane region" description="Helical" evidence="5">
    <location>
        <begin position="287"/>
        <end position="307"/>
    </location>
</feature>
<keyword evidence="7" id="KW-0436">Ligase</keyword>
<dbReference type="PANTHER" id="PTHR37422">
    <property type="entry name" value="TEICHURONIC ACID BIOSYNTHESIS PROTEIN TUAE"/>
    <property type="match status" value="1"/>
</dbReference>
<evidence type="ECO:0000256" key="1">
    <source>
        <dbReference type="ARBA" id="ARBA00004141"/>
    </source>
</evidence>
<feature type="transmembrane region" description="Helical" evidence="5">
    <location>
        <begin position="124"/>
        <end position="146"/>
    </location>
</feature>
<keyword evidence="8" id="KW-1185">Reference proteome</keyword>
<protein>
    <submittedName>
        <fullName evidence="7">O-antigen ligase</fullName>
    </submittedName>
</protein>
<evidence type="ECO:0000256" key="2">
    <source>
        <dbReference type="ARBA" id="ARBA00022692"/>
    </source>
</evidence>
<proteinExistence type="predicted"/>
<keyword evidence="3 5" id="KW-1133">Transmembrane helix</keyword>
<dbReference type="AlphaFoldDB" id="A0A7W6FNR8"/>
<comment type="subcellular location">
    <subcellularLocation>
        <location evidence="1">Membrane</location>
        <topology evidence="1">Multi-pass membrane protein</topology>
    </subcellularLocation>
</comment>
<feature type="transmembrane region" description="Helical" evidence="5">
    <location>
        <begin position="231"/>
        <end position="248"/>
    </location>
</feature>
<dbReference type="Pfam" id="PF04932">
    <property type="entry name" value="Wzy_C"/>
    <property type="match status" value="1"/>
</dbReference>
<feature type="transmembrane region" description="Helical" evidence="5">
    <location>
        <begin position="87"/>
        <end position="104"/>
    </location>
</feature>
<dbReference type="InterPro" id="IPR051533">
    <property type="entry name" value="WaaL-like"/>
</dbReference>
<evidence type="ECO:0000313" key="7">
    <source>
        <dbReference type="EMBL" id="MBB3924822.1"/>
    </source>
</evidence>
<evidence type="ECO:0000259" key="6">
    <source>
        <dbReference type="Pfam" id="PF04932"/>
    </source>
</evidence>
<feature type="transmembrane region" description="Helical" evidence="5">
    <location>
        <begin position="196"/>
        <end position="219"/>
    </location>
</feature>
<sequence length="475" mass="50282">MNADGPALGLQVRGAVKRRARPAGLRALWTPVRDQAPALAALLLSLGALLGGFNSLLGQAVAYIVNAALLIFLLVVYRPAGRFWRRVMPVLLLCAAATGWVWLVNQGVRMIPGAGPPVAFARDLFGPEMLGFLAGVLALTCGALIGRHPDAASRFLRWLLLFNAAWVLWGLALRASDMDMAFDLWTVTRQGRFTGTIGNANVTAALAGAMAILAAGMVFGYLQPGRRRRPVAALLAGAGFFLFVGAMIATASRFAALVAVVLLLVLGTGLIGSRARNRIRAATLRRTVLALAAAGVVLLAAAGAILMDRFSSAGGDLGDRFTMWRHYAELVGKAPFYGYGLGAFPSLNAHFLSNIEMAQSVWNVNSAHNIMLQLLLNGGFPYFGLLALAFLYVGAAILTGLRNEGWPPGRLAALLALVQIFCCALVDICLNVPALAILFLAMAGVLWGGRAIGRREPALLTGPAAPADQGRLYKF</sequence>
<dbReference type="Proteomes" id="UP000571950">
    <property type="component" value="Unassembled WGS sequence"/>
</dbReference>
<dbReference type="GO" id="GO:0016020">
    <property type="term" value="C:membrane"/>
    <property type="evidence" value="ECO:0007669"/>
    <property type="project" value="UniProtKB-SubCell"/>
</dbReference>
<keyword evidence="2 5" id="KW-0812">Transmembrane</keyword>
<feature type="transmembrane region" description="Helical" evidence="5">
    <location>
        <begin position="411"/>
        <end position="428"/>
    </location>
</feature>
<dbReference type="GO" id="GO:0016874">
    <property type="term" value="F:ligase activity"/>
    <property type="evidence" value="ECO:0007669"/>
    <property type="project" value="UniProtKB-KW"/>
</dbReference>
<dbReference type="InterPro" id="IPR007016">
    <property type="entry name" value="O-antigen_ligase-rel_domated"/>
</dbReference>